<feature type="region of interest" description="Disordered" evidence="9">
    <location>
        <begin position="259"/>
        <end position="299"/>
    </location>
</feature>
<dbReference type="AlphaFoldDB" id="A0AAW1R762"/>
<evidence type="ECO:0000256" key="7">
    <source>
        <dbReference type="ARBA" id="ARBA00023242"/>
    </source>
</evidence>
<gene>
    <name evidence="11" type="ORF">WJX72_007406</name>
</gene>
<keyword evidence="3" id="KW-0677">Repeat</keyword>
<dbReference type="InterPro" id="IPR000315">
    <property type="entry name" value="Znf_B-box"/>
</dbReference>
<keyword evidence="12" id="KW-1185">Reference proteome</keyword>
<dbReference type="GO" id="GO:0008270">
    <property type="term" value="F:zinc ion binding"/>
    <property type="evidence" value="ECO:0007669"/>
    <property type="project" value="UniProtKB-KW"/>
</dbReference>
<keyword evidence="8" id="KW-0863">Zinc-finger</keyword>
<feature type="domain" description="B box-type" evidence="10">
    <location>
        <begin position="1"/>
        <end position="47"/>
    </location>
</feature>
<dbReference type="Pfam" id="PF00643">
    <property type="entry name" value="zf-B_box"/>
    <property type="match status" value="1"/>
</dbReference>
<comment type="subcellular location">
    <subcellularLocation>
        <location evidence="1">Nucleus</location>
    </subcellularLocation>
</comment>
<dbReference type="GO" id="GO:0005634">
    <property type="term" value="C:nucleus"/>
    <property type="evidence" value="ECO:0007669"/>
    <property type="project" value="UniProtKB-SubCell"/>
</dbReference>
<dbReference type="PROSITE" id="PS50119">
    <property type="entry name" value="ZF_BBOX"/>
    <property type="match status" value="2"/>
</dbReference>
<proteinExistence type="predicted"/>
<reference evidence="11 12" key="1">
    <citation type="journal article" date="2024" name="Nat. Commun.">
        <title>Phylogenomics reveals the evolutionary origins of lichenization in chlorophyte algae.</title>
        <authorList>
            <person name="Puginier C."/>
            <person name="Libourel C."/>
            <person name="Otte J."/>
            <person name="Skaloud P."/>
            <person name="Haon M."/>
            <person name="Grisel S."/>
            <person name="Petersen M."/>
            <person name="Berrin J.G."/>
            <person name="Delaux P.M."/>
            <person name="Dal Grande F."/>
            <person name="Keller J."/>
        </authorList>
    </citation>
    <scope>NUCLEOTIDE SEQUENCE [LARGE SCALE GENOMIC DNA]</scope>
    <source>
        <strain evidence="11 12">SAG 2043</strain>
    </source>
</reference>
<keyword evidence="4" id="KW-0862">Zinc</keyword>
<dbReference type="PANTHER" id="PTHR31832">
    <property type="entry name" value="B-BOX ZINC FINGER PROTEIN 22"/>
    <property type="match status" value="1"/>
</dbReference>
<evidence type="ECO:0000259" key="10">
    <source>
        <dbReference type="PROSITE" id="PS50119"/>
    </source>
</evidence>
<dbReference type="Proteomes" id="UP001489004">
    <property type="component" value="Unassembled WGS sequence"/>
</dbReference>
<evidence type="ECO:0000256" key="8">
    <source>
        <dbReference type="PROSITE-ProRule" id="PRU00024"/>
    </source>
</evidence>
<evidence type="ECO:0000256" key="1">
    <source>
        <dbReference type="ARBA" id="ARBA00004123"/>
    </source>
</evidence>
<comment type="caution">
    <text evidence="11">The sequence shown here is derived from an EMBL/GenBank/DDBJ whole genome shotgun (WGS) entry which is preliminary data.</text>
</comment>
<evidence type="ECO:0000256" key="3">
    <source>
        <dbReference type="ARBA" id="ARBA00022737"/>
    </source>
</evidence>
<dbReference type="CDD" id="cd19821">
    <property type="entry name" value="Bbox1_BBX-like"/>
    <property type="match status" value="2"/>
</dbReference>
<evidence type="ECO:0000256" key="2">
    <source>
        <dbReference type="ARBA" id="ARBA00022723"/>
    </source>
</evidence>
<dbReference type="InterPro" id="IPR049808">
    <property type="entry name" value="CONSTANS-like_Bbox1"/>
</dbReference>
<keyword evidence="5" id="KW-0805">Transcription regulation</keyword>
<dbReference type="InterPro" id="IPR051979">
    <property type="entry name" value="B-box_zinc_finger"/>
</dbReference>
<keyword evidence="6" id="KW-0804">Transcription</keyword>
<dbReference type="Gene3D" id="3.30.160.60">
    <property type="entry name" value="Classic Zinc Finger"/>
    <property type="match status" value="1"/>
</dbReference>
<keyword evidence="2" id="KW-0479">Metal-binding</keyword>
<dbReference type="EMBL" id="JALJOR010000001">
    <property type="protein sequence ID" value="KAK9829696.1"/>
    <property type="molecule type" value="Genomic_DNA"/>
</dbReference>
<dbReference type="PANTHER" id="PTHR31832:SF63">
    <property type="entry name" value="B-BOX ZINC FINGER PROTEIN 23"/>
    <property type="match status" value="1"/>
</dbReference>
<dbReference type="GO" id="GO:0006355">
    <property type="term" value="P:regulation of DNA-templated transcription"/>
    <property type="evidence" value="ECO:0007669"/>
    <property type="project" value="TreeGrafter"/>
</dbReference>
<protein>
    <recommendedName>
        <fullName evidence="10">B box-type domain-containing protein</fullName>
    </recommendedName>
</protein>
<evidence type="ECO:0000256" key="9">
    <source>
        <dbReference type="SAM" id="MobiDB-lite"/>
    </source>
</evidence>
<evidence type="ECO:0000313" key="12">
    <source>
        <dbReference type="Proteomes" id="UP001489004"/>
    </source>
</evidence>
<name>A0AAW1R762_9CHLO</name>
<sequence>MGYKCDVCEQGDGAVFCFADQAVMCSRCDQRVHSVNKLVQKHERVSLTTNTEKAVCDICQEEKAVMFCSEDRAIICRRCDLMIHTANEFTAKHHRFMLSSCSVGLRPLPDVKPSDEPTIVTISANGKEPAHSHNTANTTVAGDRQGGLVLGLPHGSSSGKLIQNTHDGQQPTGARLLTVQSAQDAAGGMTLAAELLGMPHLEGFSAKDIDAAYLADEGSGWGDLDGDLSALLAVPDLDFPVPEMPSAGYRSSASYPMAGGTGGHTVQTGLPSQPGHRFHGSGGDGVVPDIHSPNKRPRY</sequence>
<feature type="domain" description="B box-type" evidence="10">
    <location>
        <begin position="51"/>
        <end position="98"/>
    </location>
</feature>
<accession>A0AAW1R762</accession>
<evidence type="ECO:0000256" key="5">
    <source>
        <dbReference type="ARBA" id="ARBA00023015"/>
    </source>
</evidence>
<evidence type="ECO:0000256" key="4">
    <source>
        <dbReference type="ARBA" id="ARBA00022833"/>
    </source>
</evidence>
<organism evidence="11 12">
    <name type="scientific">[Myrmecia] bisecta</name>
    <dbReference type="NCBI Taxonomy" id="41462"/>
    <lineage>
        <taxon>Eukaryota</taxon>
        <taxon>Viridiplantae</taxon>
        <taxon>Chlorophyta</taxon>
        <taxon>core chlorophytes</taxon>
        <taxon>Trebouxiophyceae</taxon>
        <taxon>Trebouxiales</taxon>
        <taxon>Trebouxiaceae</taxon>
        <taxon>Myrmecia</taxon>
    </lineage>
</organism>
<dbReference type="SMART" id="SM00336">
    <property type="entry name" value="BBOX"/>
    <property type="match status" value="2"/>
</dbReference>
<evidence type="ECO:0000313" key="11">
    <source>
        <dbReference type="EMBL" id="KAK9829696.1"/>
    </source>
</evidence>
<keyword evidence="7" id="KW-0539">Nucleus</keyword>
<dbReference type="GO" id="GO:0009640">
    <property type="term" value="P:photomorphogenesis"/>
    <property type="evidence" value="ECO:0007669"/>
    <property type="project" value="TreeGrafter"/>
</dbReference>
<evidence type="ECO:0000256" key="6">
    <source>
        <dbReference type="ARBA" id="ARBA00023163"/>
    </source>
</evidence>